<organism evidence="1 2">
    <name type="scientific">Actinomyces ruminicola</name>
    <dbReference type="NCBI Taxonomy" id="332524"/>
    <lineage>
        <taxon>Bacteria</taxon>
        <taxon>Bacillati</taxon>
        <taxon>Actinomycetota</taxon>
        <taxon>Actinomycetes</taxon>
        <taxon>Actinomycetales</taxon>
        <taxon>Actinomycetaceae</taxon>
        <taxon>Actinomyces</taxon>
    </lineage>
</organism>
<gene>
    <name evidence="1" type="ORF">SAMN04487766_10135</name>
</gene>
<dbReference type="Proteomes" id="UP000199671">
    <property type="component" value="Unassembled WGS sequence"/>
</dbReference>
<dbReference type="AlphaFoldDB" id="A0A1G9RKK3"/>
<proteinExistence type="predicted"/>
<name>A0A1G9RKK3_9ACTO</name>
<evidence type="ECO:0000313" key="1">
    <source>
        <dbReference type="EMBL" id="SDM23590.1"/>
    </source>
</evidence>
<protein>
    <recommendedName>
        <fullName evidence="3">NPCBM/NEW2 domain-containing protein</fullName>
    </recommendedName>
</protein>
<accession>A0A1G9RKK3</accession>
<evidence type="ECO:0000313" key="2">
    <source>
        <dbReference type="Proteomes" id="UP000199671"/>
    </source>
</evidence>
<reference evidence="1 2" key="1">
    <citation type="submission" date="2016-10" db="EMBL/GenBank/DDBJ databases">
        <authorList>
            <person name="de Groot N.N."/>
        </authorList>
    </citation>
    <scope>NUCLEOTIDE SEQUENCE [LARGE SCALE GENOMIC DNA]</scope>
    <source>
        <strain evidence="1 2">KPR-7B</strain>
    </source>
</reference>
<sequence>MLDPDQTEGRDLTLADFFSKEGQGIDETLYGVASLEEQKGIGAVLAWEDATMELRLANRYTSLAFSAGQANSSKSSDNVLRVEIYKNGKSADFVDIPFNEVYPFNVDVSNVNALKIVLKCRTQNDRECDYDESVTGVLYSMRLGS</sequence>
<dbReference type="EMBL" id="FNHU01000001">
    <property type="protein sequence ID" value="SDM23590.1"/>
    <property type="molecule type" value="Genomic_DNA"/>
</dbReference>
<evidence type="ECO:0008006" key="3">
    <source>
        <dbReference type="Google" id="ProtNLM"/>
    </source>
</evidence>